<dbReference type="AlphaFoldDB" id="A0A6P5A3V4"/>
<evidence type="ECO:0000313" key="9">
    <source>
        <dbReference type="Proteomes" id="UP000515135"/>
    </source>
</evidence>
<evidence type="ECO:0000259" key="7">
    <source>
        <dbReference type="Pfam" id="PF07731"/>
    </source>
</evidence>
<dbReference type="RefSeq" id="XP_019636431.1">
    <property type="nucleotide sequence ID" value="XM_019780872.1"/>
</dbReference>
<dbReference type="InterPro" id="IPR002355">
    <property type="entry name" value="Cu_oxidase_Cu_BS"/>
</dbReference>
<feature type="domain" description="Plastocyanin-like" evidence="7">
    <location>
        <begin position="414"/>
        <end position="465"/>
    </location>
</feature>
<evidence type="ECO:0000256" key="4">
    <source>
        <dbReference type="ARBA" id="ARBA00023002"/>
    </source>
</evidence>
<feature type="domain" description="Plastocyanin-like" evidence="8">
    <location>
        <begin position="67"/>
        <end position="184"/>
    </location>
</feature>
<dbReference type="InterPro" id="IPR001117">
    <property type="entry name" value="Cu-oxidase_2nd"/>
</dbReference>
<feature type="chain" id="PRO_5027699733" description="ferroxidase" evidence="5">
    <location>
        <begin position="21"/>
        <end position="640"/>
    </location>
</feature>
<dbReference type="GO" id="GO:0004322">
    <property type="term" value="F:ferroxidase activity"/>
    <property type="evidence" value="ECO:0007669"/>
    <property type="project" value="UniProtKB-EC"/>
</dbReference>
<dbReference type="Pfam" id="PF07732">
    <property type="entry name" value="Cu-oxidase_3"/>
    <property type="match status" value="1"/>
</dbReference>
<dbReference type="GO" id="GO:0005507">
    <property type="term" value="F:copper ion binding"/>
    <property type="evidence" value="ECO:0007669"/>
    <property type="project" value="InterPro"/>
</dbReference>
<dbReference type="SUPFAM" id="SSF49503">
    <property type="entry name" value="Cupredoxins"/>
    <property type="match status" value="3"/>
</dbReference>
<protein>
    <recommendedName>
        <fullName evidence="2">ferroxidase</fullName>
        <ecNumber evidence="2">1.16.3.1</ecNumber>
    </recommendedName>
</protein>
<dbReference type="Gene3D" id="2.60.40.420">
    <property type="entry name" value="Cupredoxins - blue copper proteins"/>
    <property type="match status" value="3"/>
</dbReference>
<evidence type="ECO:0000313" key="10">
    <source>
        <dbReference type="RefSeq" id="XP_019636431.1"/>
    </source>
</evidence>
<feature type="domain" description="Plastocyanin-like" evidence="7">
    <location>
        <begin position="532"/>
        <end position="581"/>
    </location>
</feature>
<sequence>MWTTASVLGLLCVFPVLTTACDNSDPCQFTGGQAYTPTAERTSSNGGLVQTLTVDISDVTIEWLTVQRRTYNGGFPGPTFRLKAGDDLNITLVNNLGPQPAGEHNEFRDPNTTNLHTHGLHISPLEPQDYVLLEVGPGETYEYKFELNADQQAGTFWYHAHHHGSTFFQVASGLAGLLIVEDEPSSMSAELAAISCPNNCNKEVPMLLGNFIEYSGGGATFASVQEDIGDPFTLDDTVVTTAGVTLNAYLTDQQTGVSAYMVNGQVRPTITMQPGEIRRFRMVNAGPSDMLLLTITGCEITILAYDGVYVDTPYSQDFIFIPTGGRCDAAVRCATAGTYEMRSGEDTAHEPSIGDTGIYGGVIATIEVTGASVSMNFPTATPAKPSYLDDLQNVANSSIGGRYVVELGPTPFLNREQFTNTTYFRYNFDVDTIQQWVFVNSDEDSGHPLHMHVTHFQVIAYNAYNGAVTVGGGGGGGGPGPFAYYDLSGNLCDQQHRDFDPNAIVADPITVDTTYLGHDTNDRNLAGYARIGEFRDVLLIPPLASVTVRFKATDYIGPYVLHCHILNHEDEGMMMVTYSTPSGQATASPWESSGGHNPGTCKATDVYPDILQNTSDGNKHAVNTWLTALWMLMVACLNHF</sequence>
<feature type="domain" description="Plastocyanin-like" evidence="6">
    <location>
        <begin position="255"/>
        <end position="344"/>
    </location>
</feature>
<dbReference type="PANTHER" id="PTHR11709:SF518">
    <property type="entry name" value="MULTICOPPER OXIDASE"/>
    <property type="match status" value="1"/>
</dbReference>
<comment type="similarity">
    <text evidence="1">Belongs to the multicopper oxidase family.</text>
</comment>
<dbReference type="InterPro" id="IPR011707">
    <property type="entry name" value="Cu-oxidase-like_N"/>
</dbReference>
<dbReference type="OrthoDB" id="9977568at2759"/>
<dbReference type="Pfam" id="PF00394">
    <property type="entry name" value="Cu-oxidase"/>
    <property type="match status" value="1"/>
</dbReference>
<dbReference type="Pfam" id="PF07731">
    <property type="entry name" value="Cu-oxidase_2"/>
    <property type="match status" value="2"/>
</dbReference>
<dbReference type="KEGG" id="bbel:109479031"/>
<dbReference type="InterPro" id="IPR011706">
    <property type="entry name" value="Cu-oxidase_C"/>
</dbReference>
<gene>
    <name evidence="10" type="primary">LOC109479031</name>
</gene>
<organism evidence="9 10">
    <name type="scientific">Branchiostoma belcheri</name>
    <name type="common">Amphioxus</name>
    <dbReference type="NCBI Taxonomy" id="7741"/>
    <lineage>
        <taxon>Eukaryota</taxon>
        <taxon>Metazoa</taxon>
        <taxon>Chordata</taxon>
        <taxon>Cephalochordata</taxon>
        <taxon>Leptocardii</taxon>
        <taxon>Amphioxiformes</taxon>
        <taxon>Branchiostomatidae</taxon>
        <taxon>Branchiostoma</taxon>
    </lineage>
</organism>
<reference evidence="10" key="1">
    <citation type="submission" date="2025-08" db="UniProtKB">
        <authorList>
            <consortium name="RefSeq"/>
        </authorList>
    </citation>
    <scope>IDENTIFICATION</scope>
    <source>
        <tissue evidence="10">Gonad</tissue>
    </source>
</reference>
<evidence type="ECO:0000259" key="6">
    <source>
        <dbReference type="Pfam" id="PF00394"/>
    </source>
</evidence>
<evidence type="ECO:0000256" key="2">
    <source>
        <dbReference type="ARBA" id="ARBA00013107"/>
    </source>
</evidence>
<evidence type="ECO:0000259" key="8">
    <source>
        <dbReference type="Pfam" id="PF07732"/>
    </source>
</evidence>
<dbReference type="Proteomes" id="UP000515135">
    <property type="component" value="Unplaced"/>
</dbReference>
<evidence type="ECO:0000256" key="3">
    <source>
        <dbReference type="ARBA" id="ARBA00022723"/>
    </source>
</evidence>
<evidence type="ECO:0000256" key="1">
    <source>
        <dbReference type="ARBA" id="ARBA00010609"/>
    </source>
</evidence>
<dbReference type="GeneID" id="109479031"/>
<dbReference type="EC" id="1.16.3.1" evidence="2"/>
<evidence type="ECO:0000256" key="5">
    <source>
        <dbReference type="SAM" id="SignalP"/>
    </source>
</evidence>
<dbReference type="InterPro" id="IPR045087">
    <property type="entry name" value="Cu-oxidase_fam"/>
</dbReference>
<keyword evidence="9" id="KW-1185">Reference proteome</keyword>
<dbReference type="InterPro" id="IPR008972">
    <property type="entry name" value="Cupredoxin"/>
</dbReference>
<name>A0A6P5A3V4_BRABE</name>
<accession>A0A6P5A3V4</accession>
<dbReference type="PANTHER" id="PTHR11709">
    <property type="entry name" value="MULTI-COPPER OXIDASE"/>
    <property type="match status" value="1"/>
</dbReference>
<feature type="signal peptide" evidence="5">
    <location>
        <begin position="1"/>
        <end position="20"/>
    </location>
</feature>
<keyword evidence="3" id="KW-0479">Metal-binding</keyword>
<keyword evidence="4" id="KW-0560">Oxidoreductase</keyword>
<proteinExistence type="inferred from homology"/>
<keyword evidence="5" id="KW-0732">Signal</keyword>
<dbReference type="CDD" id="cd13853">
    <property type="entry name" value="CuRO_1_Tth-MCO_like"/>
    <property type="match status" value="1"/>
</dbReference>
<dbReference type="PROSITE" id="PS00080">
    <property type="entry name" value="MULTICOPPER_OXIDASE2"/>
    <property type="match status" value="1"/>
</dbReference>